<evidence type="ECO:0000313" key="2">
    <source>
        <dbReference type="Proteomes" id="UP000826725"/>
    </source>
</evidence>
<evidence type="ECO:0000313" key="1">
    <source>
        <dbReference type="EMBL" id="BCL62604.1"/>
    </source>
</evidence>
<sequence>MDGEVIGIASHISTVSGGFQGLAFAVTSNQCLDLLDRAQTWSGIEGTIVQGRLARVLNVPQEFGLLVKRVSGVSWGGKIGLHPSSLKMTIEGEEFSVGGDIILKIGEMTVNDEPDFFKKLGDYTYGLSQAGKKLSVTVLRAGRIITLNEK</sequence>
<dbReference type="AlphaFoldDB" id="A0A8D5FVV1"/>
<dbReference type="EMBL" id="AP024086">
    <property type="protein sequence ID" value="BCL62604.1"/>
    <property type="molecule type" value="Genomic_DNA"/>
</dbReference>
<gene>
    <name evidence="1" type="ORF">DGMP_32970</name>
</gene>
<reference evidence="1" key="1">
    <citation type="submission" date="2020-09" db="EMBL/GenBank/DDBJ databases">
        <title>Desulfogranum mesoprofundum gen. nov., sp. nov., a novel mesophilic, sulfate-reducing chemolithoautotroph isolated from a deep-sea hydrothermal vent chimney in the Suiyo Seamount.</title>
        <authorList>
            <person name="Hashimoto Y."/>
            <person name="Nakagawa S."/>
        </authorList>
    </citation>
    <scope>NUCLEOTIDE SEQUENCE</scope>
    <source>
        <strain evidence="1">KT2</strain>
    </source>
</reference>
<protein>
    <recommendedName>
        <fullName evidence="3">PDZ domain-containing protein</fullName>
    </recommendedName>
</protein>
<evidence type="ECO:0008006" key="3">
    <source>
        <dbReference type="Google" id="ProtNLM"/>
    </source>
</evidence>
<organism evidence="1 2">
    <name type="scientific">Desulfomarina profundi</name>
    <dbReference type="NCBI Taxonomy" id="2772557"/>
    <lineage>
        <taxon>Bacteria</taxon>
        <taxon>Pseudomonadati</taxon>
        <taxon>Thermodesulfobacteriota</taxon>
        <taxon>Desulfobulbia</taxon>
        <taxon>Desulfobulbales</taxon>
        <taxon>Desulfobulbaceae</taxon>
        <taxon>Desulfomarina</taxon>
    </lineage>
</organism>
<accession>A0A8D5FVV1</accession>
<dbReference type="Proteomes" id="UP000826725">
    <property type="component" value="Chromosome"/>
</dbReference>
<proteinExistence type="predicted"/>
<keyword evidence="2" id="KW-1185">Reference proteome</keyword>
<dbReference type="KEGG" id="dbk:DGMP_32970"/>
<dbReference type="RefSeq" id="WP_228854939.1">
    <property type="nucleotide sequence ID" value="NZ_AP024086.1"/>
</dbReference>
<name>A0A8D5FVV1_9BACT</name>